<dbReference type="AlphaFoldDB" id="A0A2D2AT84"/>
<feature type="transmembrane region" description="Helical" evidence="1">
    <location>
        <begin position="36"/>
        <end position="53"/>
    </location>
</feature>
<feature type="transmembrane region" description="Helical" evidence="1">
    <location>
        <begin position="85"/>
        <end position="105"/>
    </location>
</feature>
<evidence type="ECO:0000256" key="1">
    <source>
        <dbReference type="SAM" id="Phobius"/>
    </source>
</evidence>
<dbReference type="KEGG" id="cmb:CSW64_01490"/>
<evidence type="ECO:0000313" key="3">
    <source>
        <dbReference type="Proteomes" id="UP000228945"/>
    </source>
</evidence>
<proteinExistence type="predicted"/>
<keyword evidence="3" id="KW-1185">Reference proteome</keyword>
<dbReference type="RefSeq" id="WP_099620432.1">
    <property type="nucleotide sequence ID" value="NZ_CP024201.1"/>
</dbReference>
<accession>A0A2D2AT84</accession>
<dbReference type="OrthoDB" id="7188556at2"/>
<keyword evidence="1" id="KW-0472">Membrane</keyword>
<keyword evidence="1" id="KW-0812">Transmembrane</keyword>
<name>A0A2D2AT84_9CAUL</name>
<protein>
    <submittedName>
        <fullName evidence="2">Uncharacterized protein</fullName>
    </submittedName>
</protein>
<gene>
    <name evidence="2" type="ORF">CSW64_01490</name>
</gene>
<organism evidence="2 3">
    <name type="scientific">Caulobacter mirabilis</name>
    <dbReference type="NCBI Taxonomy" id="69666"/>
    <lineage>
        <taxon>Bacteria</taxon>
        <taxon>Pseudomonadati</taxon>
        <taxon>Pseudomonadota</taxon>
        <taxon>Alphaproteobacteria</taxon>
        <taxon>Caulobacterales</taxon>
        <taxon>Caulobacteraceae</taxon>
        <taxon>Caulobacter</taxon>
    </lineage>
</organism>
<sequence>MRGGSVERYGVALLTGGWLLSLTAQAFSSDLSPGLLLGLIDVGVLVGLIRLSWKSPHPWPAFACGFQSLAVAAGFARWIDPDLNLQVHLALLAVAGYGAVLARTLGAWSRARG</sequence>
<keyword evidence="1" id="KW-1133">Transmembrane helix</keyword>
<dbReference type="EMBL" id="CP024201">
    <property type="protein sequence ID" value="ATQ41175.1"/>
    <property type="molecule type" value="Genomic_DNA"/>
</dbReference>
<dbReference type="Proteomes" id="UP000228945">
    <property type="component" value="Chromosome"/>
</dbReference>
<reference evidence="2 3" key="1">
    <citation type="submission" date="2017-10" db="EMBL/GenBank/DDBJ databases">
        <title>Genome sequence of Caulobacter mirabilis FWC38.</title>
        <authorList>
            <person name="Fiebig A."/>
            <person name="Crosson S."/>
        </authorList>
    </citation>
    <scope>NUCLEOTIDE SEQUENCE [LARGE SCALE GENOMIC DNA]</scope>
    <source>
        <strain evidence="2 3">FWC 38</strain>
    </source>
</reference>
<evidence type="ECO:0000313" key="2">
    <source>
        <dbReference type="EMBL" id="ATQ41175.1"/>
    </source>
</evidence>